<dbReference type="AlphaFoldDB" id="W9W091"/>
<evidence type="ECO:0000313" key="2">
    <source>
        <dbReference type="EMBL" id="EXJ58375.1"/>
    </source>
</evidence>
<reference evidence="2 3" key="1">
    <citation type="submission" date="2013-03" db="EMBL/GenBank/DDBJ databases">
        <title>The Genome Sequence of Cladophialophora yegresii CBS 114405.</title>
        <authorList>
            <consortium name="The Broad Institute Genomics Platform"/>
            <person name="Cuomo C."/>
            <person name="de Hoog S."/>
            <person name="Gorbushina A."/>
            <person name="Walker B."/>
            <person name="Young S.K."/>
            <person name="Zeng Q."/>
            <person name="Gargeya S."/>
            <person name="Fitzgerald M."/>
            <person name="Haas B."/>
            <person name="Abouelleil A."/>
            <person name="Allen A.W."/>
            <person name="Alvarado L."/>
            <person name="Arachchi H.M."/>
            <person name="Berlin A.M."/>
            <person name="Chapman S.B."/>
            <person name="Gainer-Dewar J."/>
            <person name="Goldberg J."/>
            <person name="Griggs A."/>
            <person name="Gujja S."/>
            <person name="Hansen M."/>
            <person name="Howarth C."/>
            <person name="Imamovic A."/>
            <person name="Ireland A."/>
            <person name="Larimer J."/>
            <person name="McCowan C."/>
            <person name="Murphy C."/>
            <person name="Pearson M."/>
            <person name="Poon T.W."/>
            <person name="Priest M."/>
            <person name="Roberts A."/>
            <person name="Saif S."/>
            <person name="Shea T."/>
            <person name="Sisk P."/>
            <person name="Sykes S."/>
            <person name="Wortman J."/>
            <person name="Nusbaum C."/>
            <person name="Birren B."/>
        </authorList>
    </citation>
    <scope>NUCLEOTIDE SEQUENCE [LARGE SCALE GENOMIC DNA]</scope>
    <source>
        <strain evidence="2 3">CBS 114405</strain>
    </source>
</reference>
<protein>
    <submittedName>
        <fullName evidence="2">Uncharacterized protein</fullName>
    </submittedName>
</protein>
<dbReference type="eggNOG" id="ENOG502RNMY">
    <property type="taxonomic scope" value="Eukaryota"/>
</dbReference>
<sequence length="164" mass="18527">MARNKLLKSKIEGDSAALASTLYGANLGETEKTLKRYSQEELASLHGSREDDADQDSGSFEMWKSANQDEVAAMFVFALDKAPLRRTGYVTWYGARGSEDNMMDLFEEIMSMPERSLQPIDEEWDEMQTSLDKRSRIWQRGGRGDWSKGDESRIVWRGGSNGGD</sequence>
<organism evidence="2 3">
    <name type="scientific">Cladophialophora yegresii CBS 114405</name>
    <dbReference type="NCBI Taxonomy" id="1182544"/>
    <lineage>
        <taxon>Eukaryota</taxon>
        <taxon>Fungi</taxon>
        <taxon>Dikarya</taxon>
        <taxon>Ascomycota</taxon>
        <taxon>Pezizomycotina</taxon>
        <taxon>Eurotiomycetes</taxon>
        <taxon>Chaetothyriomycetidae</taxon>
        <taxon>Chaetothyriales</taxon>
        <taxon>Herpotrichiellaceae</taxon>
        <taxon>Cladophialophora</taxon>
    </lineage>
</organism>
<keyword evidence="3" id="KW-1185">Reference proteome</keyword>
<feature type="region of interest" description="Disordered" evidence="1">
    <location>
        <begin position="140"/>
        <end position="164"/>
    </location>
</feature>
<feature type="region of interest" description="Disordered" evidence="1">
    <location>
        <begin position="41"/>
        <end position="61"/>
    </location>
</feature>
<evidence type="ECO:0000256" key="1">
    <source>
        <dbReference type="SAM" id="MobiDB-lite"/>
    </source>
</evidence>
<dbReference type="GeneID" id="19180383"/>
<feature type="compositionally biased region" description="Basic and acidic residues" evidence="1">
    <location>
        <begin position="142"/>
        <end position="154"/>
    </location>
</feature>
<dbReference type="RefSeq" id="XP_007757998.1">
    <property type="nucleotide sequence ID" value="XM_007759808.1"/>
</dbReference>
<dbReference type="Proteomes" id="UP000019473">
    <property type="component" value="Unassembled WGS sequence"/>
</dbReference>
<comment type="caution">
    <text evidence="2">The sequence shown here is derived from an EMBL/GenBank/DDBJ whole genome shotgun (WGS) entry which is preliminary data.</text>
</comment>
<dbReference type="EMBL" id="AMGW01000004">
    <property type="protein sequence ID" value="EXJ58375.1"/>
    <property type="molecule type" value="Genomic_DNA"/>
</dbReference>
<dbReference type="STRING" id="1182544.W9W091"/>
<name>W9W091_9EURO</name>
<dbReference type="OrthoDB" id="4200957at2759"/>
<accession>W9W091</accession>
<gene>
    <name evidence="2" type="ORF">A1O7_05800</name>
</gene>
<proteinExistence type="predicted"/>
<dbReference type="VEuPathDB" id="FungiDB:A1O7_05800"/>
<evidence type="ECO:0000313" key="3">
    <source>
        <dbReference type="Proteomes" id="UP000019473"/>
    </source>
</evidence>
<dbReference type="HOGENOM" id="CLU_1661928_0_0_1"/>